<dbReference type="GO" id="GO:0008962">
    <property type="term" value="F:phosphatidylglycerophosphatase activity"/>
    <property type="evidence" value="ECO:0007669"/>
    <property type="project" value="UniProtKB-EC"/>
</dbReference>
<dbReference type="CDD" id="cd06971">
    <property type="entry name" value="PgpA"/>
    <property type="match status" value="1"/>
</dbReference>
<dbReference type="SUPFAM" id="SSF101307">
    <property type="entry name" value="YutG-like"/>
    <property type="match status" value="1"/>
</dbReference>
<feature type="transmembrane region" description="Helical" evidence="1">
    <location>
        <begin position="52"/>
        <end position="72"/>
    </location>
</feature>
<dbReference type="EC" id="3.1.3.27" evidence="3"/>
<evidence type="ECO:0000313" key="3">
    <source>
        <dbReference type="EMBL" id="CAO79923.1"/>
    </source>
</evidence>
<dbReference type="PIRSF" id="PIRSF006162">
    <property type="entry name" value="PgpA"/>
    <property type="match status" value="1"/>
</dbReference>
<dbReference type="Proteomes" id="UP000002019">
    <property type="component" value="Chromosome"/>
</dbReference>
<proteinExistence type="predicted"/>
<dbReference type="EMBL" id="CU466930">
    <property type="protein sequence ID" value="CAO79923.1"/>
    <property type="molecule type" value="Genomic_DNA"/>
</dbReference>
<protein>
    <submittedName>
        <fullName evidence="3">Phosphatidylglycerophosphatase A</fullName>
        <ecNumber evidence="3">3.1.3.27</ecNumber>
    </submittedName>
</protein>
<dbReference type="Pfam" id="PF04608">
    <property type="entry name" value="PgpA"/>
    <property type="match status" value="1"/>
</dbReference>
<keyword evidence="3" id="KW-0378">Hydrolase</keyword>
<dbReference type="InterPro" id="IPR026037">
    <property type="entry name" value="PgpA"/>
</dbReference>
<feature type="transmembrane region" description="Helical" evidence="1">
    <location>
        <begin position="92"/>
        <end position="117"/>
    </location>
</feature>
<dbReference type="STRING" id="459349.CLOAM0005"/>
<dbReference type="HOGENOM" id="CLU_103734_1_2_0"/>
<dbReference type="GO" id="GO:0006629">
    <property type="term" value="P:lipid metabolic process"/>
    <property type="evidence" value="ECO:0007669"/>
    <property type="project" value="InterPro"/>
</dbReference>
<keyword evidence="1" id="KW-0472">Membrane</keyword>
<keyword evidence="4" id="KW-1185">Reference proteome</keyword>
<accession>B0VID4</accession>
<dbReference type="OrthoDB" id="9804091at2"/>
<feature type="transmembrane region" description="Helical" evidence="1">
    <location>
        <begin position="12"/>
        <end position="40"/>
    </location>
</feature>
<dbReference type="PANTHER" id="PTHR36305:SF1">
    <property type="entry name" value="PHOSPHATIDYLGLYCEROPHOSPHATASE A"/>
    <property type="match status" value="1"/>
</dbReference>
<evidence type="ECO:0000313" key="4">
    <source>
        <dbReference type="Proteomes" id="UP000002019"/>
    </source>
</evidence>
<dbReference type="AlphaFoldDB" id="B0VID4"/>
<dbReference type="eggNOG" id="COG1267">
    <property type="taxonomic scope" value="Bacteria"/>
</dbReference>
<dbReference type="KEGG" id="caci:CLOAM0005"/>
<reference evidence="3 4" key="1">
    <citation type="journal article" date="2008" name="J. Bacteriol.">
        <title>'Candidatus Cloacamonas acidaminovorans': genome sequence reconstruction provides a first glimpse of a new bacterial division.</title>
        <authorList>
            <person name="Pelletier E."/>
            <person name="Kreimeyer A."/>
            <person name="Bocs S."/>
            <person name="Rouy Z."/>
            <person name="Gyapay G."/>
            <person name="Chouari R."/>
            <person name="Riviere D."/>
            <person name="Ganesan A."/>
            <person name="Daegelen P."/>
            <person name="Sghir A."/>
            <person name="Cohen G.N."/>
            <person name="Medigue C."/>
            <person name="Weissenbach J."/>
            <person name="Le Paslier D."/>
        </authorList>
    </citation>
    <scope>NUCLEOTIDE SEQUENCE [LARGE SCALE GENOMIC DNA]</scope>
    <source>
        <strain evidence="4">Evry</strain>
    </source>
</reference>
<keyword evidence="1" id="KW-1133">Transmembrane helix</keyword>
<keyword evidence="1" id="KW-0812">Transmembrane</keyword>
<evidence type="ECO:0000259" key="2">
    <source>
        <dbReference type="Pfam" id="PF04608"/>
    </source>
</evidence>
<feature type="domain" description="YutG/PgpA" evidence="2">
    <location>
        <begin position="14"/>
        <end position="155"/>
    </location>
</feature>
<sequence length="165" mass="18136">MTAEKPQKLNIYTFLATLCGIGFIPVMPGTFGSLLAYGIYMLFSGSPFQGKALFYALPALIALCLIAVFLSTKAEKTLGKDNGSIVIDEFCGYYVSVLCLPHSWLIGLYAFALFRVFDIAKPFPIKKVQELPGGWGVITDDIIAGIYTNILIQILTKIYPKFFGL</sequence>
<dbReference type="PANTHER" id="PTHR36305">
    <property type="entry name" value="PHOSPHATIDYLGLYCEROPHOSPHATASE A"/>
    <property type="match status" value="1"/>
</dbReference>
<organism evidence="3 4">
    <name type="scientific">Cloacimonas acidaminovorans (strain Evry)</name>
    <dbReference type="NCBI Taxonomy" id="459349"/>
    <lineage>
        <taxon>Bacteria</taxon>
        <taxon>Pseudomonadati</taxon>
        <taxon>Candidatus Cloacimonadota</taxon>
        <taxon>Candidatus Cloacimonadia</taxon>
        <taxon>Candidatus Cloacimonadales</taxon>
        <taxon>Candidatus Cloacimonadaceae</taxon>
        <taxon>Candidatus Cloacimonas</taxon>
    </lineage>
</organism>
<gene>
    <name evidence="3" type="primary">pgpA</name>
    <name evidence="3" type="ordered locus">CLOAM0005</name>
</gene>
<evidence type="ECO:0000256" key="1">
    <source>
        <dbReference type="SAM" id="Phobius"/>
    </source>
</evidence>
<name>B0VID4_CLOAI</name>
<dbReference type="InterPro" id="IPR036681">
    <property type="entry name" value="PgpA-like_sf"/>
</dbReference>
<dbReference type="RefSeq" id="WP_015423784.1">
    <property type="nucleotide sequence ID" value="NC_020449.1"/>
</dbReference>
<dbReference type="InterPro" id="IPR007686">
    <property type="entry name" value="YutG/PgpA"/>
</dbReference>